<dbReference type="InterPro" id="IPR029044">
    <property type="entry name" value="Nucleotide-diphossugar_trans"/>
</dbReference>
<sequence>MQPLVSIIIPFYNCAFVDQAIESALQQSYPNIEVILVDDGSDREVERIHPYLSSIHYVRKANGGTASAINTGIQHSNGEYIAWLSSDDVFLPHKVEQQIHFMKKHHAKASFTNYDYIGPDNNLLIPKCGGQFQHAEEVYRSFLTSNPINGCTVILHREIFNRVGYFSTEFNYTQDYEMWYRILLKGIPFYYLDQVLLNYRAHPNQGTSKNQEGIKKETYMIKHHYIPKIENFLNFQGNRLKRVVFE</sequence>
<dbReference type="PATRIC" id="fig|189381.10.peg.2447"/>
<evidence type="ECO:0000256" key="1">
    <source>
        <dbReference type="ARBA" id="ARBA00006739"/>
    </source>
</evidence>
<gene>
    <name evidence="3" type="ORF">AV649_02975</name>
</gene>
<name>A0A0J5VTT2_9BACI</name>
<dbReference type="SUPFAM" id="SSF53448">
    <property type="entry name" value="Nucleotide-diphospho-sugar transferases"/>
    <property type="match status" value="1"/>
</dbReference>
<reference evidence="4" key="1">
    <citation type="submission" date="2016-01" db="EMBL/GenBank/DDBJ databases">
        <title>Whole genome sequencing of Bhargavaea cecembensis T14.</title>
        <authorList>
            <person name="Hong K.W."/>
        </authorList>
    </citation>
    <scope>NUCLEOTIDE SEQUENCE [LARGE SCALE GENOMIC DNA]</scope>
    <source>
        <strain evidence="4">M19</strain>
    </source>
</reference>
<dbReference type="PANTHER" id="PTHR22916:SF3">
    <property type="entry name" value="UDP-GLCNAC:BETAGAL BETA-1,3-N-ACETYLGLUCOSAMINYLTRANSFERASE-LIKE PROTEIN 1"/>
    <property type="match status" value="1"/>
</dbReference>
<feature type="domain" description="Glycosyltransferase 2-like" evidence="2">
    <location>
        <begin position="6"/>
        <end position="127"/>
    </location>
</feature>
<dbReference type="EMBL" id="LQQY01000034">
    <property type="protein sequence ID" value="KZE45178.1"/>
    <property type="molecule type" value="Genomic_DNA"/>
</dbReference>
<dbReference type="Proteomes" id="UP000076510">
    <property type="component" value="Unassembled WGS sequence"/>
</dbReference>
<evidence type="ECO:0000313" key="3">
    <source>
        <dbReference type="EMBL" id="KZE45178.1"/>
    </source>
</evidence>
<dbReference type="Pfam" id="PF00535">
    <property type="entry name" value="Glycos_transf_2"/>
    <property type="match status" value="1"/>
</dbReference>
<dbReference type="OrthoDB" id="396512at2"/>
<organism evidence="3 4">
    <name type="scientific">Rossellomorea marisflavi</name>
    <dbReference type="NCBI Taxonomy" id="189381"/>
    <lineage>
        <taxon>Bacteria</taxon>
        <taxon>Bacillati</taxon>
        <taxon>Bacillota</taxon>
        <taxon>Bacilli</taxon>
        <taxon>Bacillales</taxon>
        <taxon>Bacillaceae</taxon>
        <taxon>Rossellomorea</taxon>
    </lineage>
</organism>
<proteinExistence type="inferred from homology"/>
<evidence type="ECO:0000259" key="2">
    <source>
        <dbReference type="Pfam" id="PF00535"/>
    </source>
</evidence>
<evidence type="ECO:0000313" key="4">
    <source>
        <dbReference type="Proteomes" id="UP000076510"/>
    </source>
</evidence>
<dbReference type="PANTHER" id="PTHR22916">
    <property type="entry name" value="GLYCOSYLTRANSFERASE"/>
    <property type="match status" value="1"/>
</dbReference>
<dbReference type="GO" id="GO:0016758">
    <property type="term" value="F:hexosyltransferase activity"/>
    <property type="evidence" value="ECO:0007669"/>
    <property type="project" value="UniProtKB-ARBA"/>
</dbReference>
<comment type="caution">
    <text evidence="3">The sequence shown here is derived from an EMBL/GenBank/DDBJ whole genome shotgun (WGS) entry which is preliminary data.</text>
</comment>
<keyword evidence="3" id="KW-0808">Transferase</keyword>
<accession>A0A0J5VTT2</accession>
<dbReference type="InterPro" id="IPR001173">
    <property type="entry name" value="Glyco_trans_2-like"/>
</dbReference>
<dbReference type="RefSeq" id="WP_048003557.1">
    <property type="nucleotide sequence ID" value="NZ_CAXQIX010000123.1"/>
</dbReference>
<protein>
    <submittedName>
        <fullName evidence="3">Glycosyl transferase</fullName>
    </submittedName>
</protein>
<dbReference type="AlphaFoldDB" id="A0A0J5VTT2"/>
<dbReference type="Gene3D" id="3.90.550.10">
    <property type="entry name" value="Spore Coat Polysaccharide Biosynthesis Protein SpsA, Chain A"/>
    <property type="match status" value="1"/>
</dbReference>
<comment type="similarity">
    <text evidence="1">Belongs to the glycosyltransferase 2 family.</text>
</comment>